<dbReference type="GO" id="GO:0015074">
    <property type="term" value="P:DNA integration"/>
    <property type="evidence" value="ECO:0007669"/>
    <property type="project" value="InterPro"/>
</dbReference>
<dbReference type="AlphaFoldDB" id="A0A4Y2QPZ0"/>
<dbReference type="Proteomes" id="UP000499080">
    <property type="component" value="Unassembled WGS sequence"/>
</dbReference>
<dbReference type="EMBL" id="BGPR01014468">
    <property type="protein sequence ID" value="GBN65340.1"/>
    <property type="molecule type" value="Genomic_DNA"/>
</dbReference>
<dbReference type="InterPro" id="IPR012337">
    <property type="entry name" value="RNaseH-like_sf"/>
</dbReference>
<sequence>MTIAYHPQTNGLTERFNKTLTDMLYMYVDVEQRNWDQILPFVTFAYNMARQETTGLTPFYLLYGREAETTLDTIFPYSPDGATQEYLQRLLNQTEES</sequence>
<name>A0A4Y2QPZ0_ARAVE</name>
<dbReference type="PANTHER" id="PTHR37984">
    <property type="entry name" value="PROTEIN CBG26694"/>
    <property type="match status" value="1"/>
</dbReference>
<dbReference type="Gene3D" id="3.30.420.10">
    <property type="entry name" value="Ribonuclease H-like superfamily/Ribonuclease H"/>
    <property type="match status" value="1"/>
</dbReference>
<keyword evidence="3" id="KW-1185">Reference proteome</keyword>
<dbReference type="PANTHER" id="PTHR37984:SF15">
    <property type="entry name" value="INTEGRASE CATALYTIC DOMAIN-CONTAINING PROTEIN"/>
    <property type="match status" value="1"/>
</dbReference>
<organism evidence="2 3">
    <name type="scientific">Araneus ventricosus</name>
    <name type="common">Orbweaver spider</name>
    <name type="synonym">Epeira ventricosa</name>
    <dbReference type="NCBI Taxonomy" id="182803"/>
    <lineage>
        <taxon>Eukaryota</taxon>
        <taxon>Metazoa</taxon>
        <taxon>Ecdysozoa</taxon>
        <taxon>Arthropoda</taxon>
        <taxon>Chelicerata</taxon>
        <taxon>Arachnida</taxon>
        <taxon>Araneae</taxon>
        <taxon>Araneomorphae</taxon>
        <taxon>Entelegynae</taxon>
        <taxon>Araneoidea</taxon>
        <taxon>Araneidae</taxon>
        <taxon>Araneus</taxon>
    </lineage>
</organism>
<evidence type="ECO:0000313" key="2">
    <source>
        <dbReference type="EMBL" id="GBN65340.1"/>
    </source>
</evidence>
<evidence type="ECO:0000259" key="1">
    <source>
        <dbReference type="PROSITE" id="PS50994"/>
    </source>
</evidence>
<dbReference type="GO" id="GO:0003676">
    <property type="term" value="F:nucleic acid binding"/>
    <property type="evidence" value="ECO:0007669"/>
    <property type="project" value="InterPro"/>
</dbReference>
<dbReference type="OrthoDB" id="10030726at2759"/>
<dbReference type="InterPro" id="IPR036397">
    <property type="entry name" value="RNaseH_sf"/>
</dbReference>
<evidence type="ECO:0000313" key="3">
    <source>
        <dbReference type="Proteomes" id="UP000499080"/>
    </source>
</evidence>
<reference evidence="2 3" key="1">
    <citation type="journal article" date="2019" name="Sci. Rep.">
        <title>Orb-weaving spider Araneus ventricosus genome elucidates the spidroin gene catalogue.</title>
        <authorList>
            <person name="Kono N."/>
            <person name="Nakamura H."/>
            <person name="Ohtoshi R."/>
            <person name="Moran D.A.P."/>
            <person name="Shinohara A."/>
            <person name="Yoshida Y."/>
            <person name="Fujiwara M."/>
            <person name="Mori M."/>
            <person name="Tomita M."/>
            <person name="Arakawa K."/>
        </authorList>
    </citation>
    <scope>NUCLEOTIDE SEQUENCE [LARGE SCALE GENOMIC DNA]</scope>
</reference>
<dbReference type="PROSITE" id="PS50994">
    <property type="entry name" value="INTEGRASE"/>
    <property type="match status" value="1"/>
</dbReference>
<comment type="caution">
    <text evidence="2">The sequence shown here is derived from an EMBL/GenBank/DDBJ whole genome shotgun (WGS) entry which is preliminary data.</text>
</comment>
<gene>
    <name evidence="2" type="ORF">AVEN_100055_1</name>
</gene>
<dbReference type="InterPro" id="IPR050951">
    <property type="entry name" value="Retrovirus_Pol_polyprotein"/>
</dbReference>
<proteinExistence type="predicted"/>
<dbReference type="SUPFAM" id="SSF53098">
    <property type="entry name" value="Ribonuclease H-like"/>
    <property type="match status" value="1"/>
</dbReference>
<protein>
    <recommendedName>
        <fullName evidence="1">Integrase catalytic domain-containing protein</fullName>
    </recommendedName>
</protein>
<feature type="domain" description="Integrase catalytic" evidence="1">
    <location>
        <begin position="1"/>
        <end position="66"/>
    </location>
</feature>
<dbReference type="InterPro" id="IPR001584">
    <property type="entry name" value="Integrase_cat-core"/>
</dbReference>
<accession>A0A4Y2QPZ0</accession>